<protein>
    <submittedName>
        <fullName evidence="1">Uncharacterized protein</fullName>
    </submittedName>
</protein>
<name>A0A133NRK1_GARVA</name>
<accession>A0A133NRK1</accession>
<proteinExistence type="predicted"/>
<gene>
    <name evidence="1" type="ORF">HMPREF3208_01330</name>
</gene>
<evidence type="ECO:0000313" key="2">
    <source>
        <dbReference type="Proteomes" id="UP000070687"/>
    </source>
</evidence>
<dbReference type="Proteomes" id="UP000070687">
    <property type="component" value="Unassembled WGS sequence"/>
</dbReference>
<evidence type="ECO:0000313" key="1">
    <source>
        <dbReference type="EMBL" id="KXA18920.1"/>
    </source>
</evidence>
<dbReference type="EMBL" id="LRQB01000086">
    <property type="protein sequence ID" value="KXA18920.1"/>
    <property type="molecule type" value="Genomic_DNA"/>
</dbReference>
<organism evidence="1 2">
    <name type="scientific">Gardnerella vaginalis</name>
    <dbReference type="NCBI Taxonomy" id="2702"/>
    <lineage>
        <taxon>Bacteria</taxon>
        <taxon>Bacillati</taxon>
        <taxon>Actinomycetota</taxon>
        <taxon>Actinomycetes</taxon>
        <taxon>Bifidobacteriales</taxon>
        <taxon>Bifidobacteriaceae</taxon>
        <taxon>Gardnerella</taxon>
    </lineage>
</organism>
<reference evidence="1 2" key="1">
    <citation type="submission" date="2016-01" db="EMBL/GenBank/DDBJ databases">
        <authorList>
            <person name="Oliw E.H."/>
        </authorList>
    </citation>
    <scope>NUCLEOTIDE SEQUENCE [LARGE SCALE GENOMIC DNA]</scope>
    <source>
        <strain evidence="1 2">PSS_7772B</strain>
    </source>
</reference>
<comment type="caution">
    <text evidence="1">The sequence shown here is derived from an EMBL/GenBank/DDBJ whole genome shotgun (WGS) entry which is preliminary data.</text>
</comment>
<sequence length="52" mass="5705">MSVWCDARAGNALAYETRVGSPLDFQPERVSAPNCFSARYAALKQVVAQMRA</sequence>
<dbReference type="PATRIC" id="fig|2702.100.peg.1315"/>
<dbReference type="AlphaFoldDB" id="A0A133NRK1"/>